<dbReference type="InterPro" id="IPR004088">
    <property type="entry name" value="KH_dom_type_1"/>
</dbReference>
<name>A0A8J5N3I5_HOMAM</name>
<evidence type="ECO:0000313" key="5">
    <source>
        <dbReference type="Proteomes" id="UP000747542"/>
    </source>
</evidence>
<evidence type="ECO:0000256" key="2">
    <source>
        <dbReference type="PROSITE-ProRule" id="PRU00117"/>
    </source>
</evidence>
<gene>
    <name evidence="4" type="primary">vgl-L37</name>
    <name evidence="4" type="ORF">Hamer_G029583</name>
</gene>
<feature type="domain" description="K Homology" evidence="3">
    <location>
        <begin position="361"/>
        <end position="434"/>
    </location>
</feature>
<dbReference type="Proteomes" id="UP000747542">
    <property type="component" value="Unassembled WGS sequence"/>
</dbReference>
<feature type="domain" description="K Homology" evidence="3">
    <location>
        <begin position="272"/>
        <end position="340"/>
    </location>
</feature>
<dbReference type="GO" id="GO:0003723">
    <property type="term" value="F:RNA binding"/>
    <property type="evidence" value="ECO:0007669"/>
    <property type="project" value="UniProtKB-UniRule"/>
</dbReference>
<feature type="non-terminal residue" evidence="4">
    <location>
        <position position="515"/>
    </location>
</feature>
<feature type="domain" description="K Homology" evidence="3">
    <location>
        <begin position="25"/>
        <end position="94"/>
    </location>
</feature>
<dbReference type="PANTHER" id="PTHR10288">
    <property type="entry name" value="KH DOMAIN CONTAINING RNA BINDING PROTEIN"/>
    <property type="match status" value="1"/>
</dbReference>
<dbReference type="Pfam" id="PF00013">
    <property type="entry name" value="KH_1"/>
    <property type="match status" value="6"/>
</dbReference>
<organism evidence="4 5">
    <name type="scientific">Homarus americanus</name>
    <name type="common">American lobster</name>
    <dbReference type="NCBI Taxonomy" id="6706"/>
    <lineage>
        <taxon>Eukaryota</taxon>
        <taxon>Metazoa</taxon>
        <taxon>Ecdysozoa</taxon>
        <taxon>Arthropoda</taxon>
        <taxon>Crustacea</taxon>
        <taxon>Multicrustacea</taxon>
        <taxon>Malacostraca</taxon>
        <taxon>Eumalacostraca</taxon>
        <taxon>Eucarida</taxon>
        <taxon>Decapoda</taxon>
        <taxon>Pleocyemata</taxon>
        <taxon>Astacidea</taxon>
        <taxon>Nephropoidea</taxon>
        <taxon>Nephropidae</taxon>
        <taxon>Homarus</taxon>
    </lineage>
</organism>
<evidence type="ECO:0000259" key="3">
    <source>
        <dbReference type="SMART" id="SM00322"/>
    </source>
</evidence>
<dbReference type="Gene3D" id="3.30.1370.10">
    <property type="entry name" value="K Homology domain, type 1"/>
    <property type="match status" value="6"/>
</dbReference>
<reference evidence="4" key="1">
    <citation type="journal article" date="2021" name="Sci. Adv.">
        <title>The American lobster genome reveals insights on longevity, neural, and immune adaptations.</title>
        <authorList>
            <person name="Polinski J.M."/>
            <person name="Zimin A.V."/>
            <person name="Clark K.F."/>
            <person name="Kohn A.B."/>
            <person name="Sadowski N."/>
            <person name="Timp W."/>
            <person name="Ptitsyn A."/>
            <person name="Khanna P."/>
            <person name="Romanova D.Y."/>
            <person name="Williams P."/>
            <person name="Greenwood S.J."/>
            <person name="Moroz L.L."/>
            <person name="Walt D.R."/>
            <person name="Bodnar A.G."/>
        </authorList>
    </citation>
    <scope>NUCLEOTIDE SEQUENCE</scope>
    <source>
        <strain evidence="4">GMGI-L3</strain>
    </source>
</reference>
<feature type="domain" description="K Homology" evidence="3">
    <location>
        <begin position="193"/>
        <end position="262"/>
    </location>
</feature>
<dbReference type="AlphaFoldDB" id="A0A8J5N3I5"/>
<dbReference type="PROSITE" id="PS50084">
    <property type="entry name" value="KH_TYPE_1"/>
    <property type="match status" value="6"/>
</dbReference>
<keyword evidence="5" id="KW-1185">Reference proteome</keyword>
<dbReference type="SMART" id="SM00322">
    <property type="entry name" value="KH"/>
    <property type="match status" value="6"/>
</dbReference>
<proteinExistence type="predicted"/>
<dbReference type="EMBL" id="JAHLQT010010973">
    <property type="protein sequence ID" value="KAG7172480.1"/>
    <property type="molecule type" value="Genomic_DNA"/>
</dbReference>
<dbReference type="InterPro" id="IPR036612">
    <property type="entry name" value="KH_dom_type_1_sf"/>
</dbReference>
<keyword evidence="2" id="KW-0694">RNA-binding</keyword>
<keyword evidence="1" id="KW-0677">Repeat</keyword>
<dbReference type="GO" id="GO:0010468">
    <property type="term" value="P:regulation of gene expression"/>
    <property type="evidence" value="ECO:0007669"/>
    <property type="project" value="UniProtKB-ARBA"/>
</dbReference>
<feature type="domain" description="K Homology" evidence="3">
    <location>
        <begin position="104"/>
        <end position="172"/>
    </location>
</feature>
<comment type="caution">
    <text evidence="4">The sequence shown here is derived from an EMBL/GenBank/DDBJ whole genome shotgun (WGS) entry which is preliminary data.</text>
</comment>
<accession>A0A8J5N3I5</accession>
<protein>
    <submittedName>
        <fullName evidence="4">Vigilin-like 37</fullName>
    </submittedName>
</protein>
<evidence type="ECO:0000256" key="1">
    <source>
        <dbReference type="ARBA" id="ARBA00022737"/>
    </source>
</evidence>
<dbReference type="InterPro" id="IPR004087">
    <property type="entry name" value="KH_dom"/>
</dbReference>
<dbReference type="SUPFAM" id="SSF54791">
    <property type="entry name" value="Eukaryotic type KH-domain (KH-domain type I)"/>
    <property type="match status" value="6"/>
</dbReference>
<evidence type="ECO:0000313" key="4">
    <source>
        <dbReference type="EMBL" id="KAG7172480.1"/>
    </source>
</evidence>
<sequence>MKVNQERSRPLPPSMSRMRAQWVEETVSETVKADNCLFGVIIGPGGSTIKELQVKYNIRVLVPRKGSKDEPITVQGKDKTLVKNAVLRIKALIAEEKERRRVTTPVSQTLCIPKALHGKVIGLQGQNIRPITQALKIKIQFPNKNDNSDEVTLTGLPDQVDQGISRLLNLVNQERSRPLPPSMSRMRAQWVEETVSETVKADNCLFGVIIGPGGSTIKELQVKYNIRVLVPRKGSKDEPITVQGKDKTLVKNAVLRIKALIAEEKERRRVTTPVSQTLCIPKALHGKVIGLQGQNIRPITQALKIKIQFPNKNDNSDEVTLTGLPDQVDQGISRLLNLVNQEKSRPLPPWMSRMRAQWVEETVSQTVKADNCLFGVIIGPGGSTMKELQVKYNIRVLVPRKGSKDEPIIVEGKDKTLVKDAVLRIKALIAEEKERRRVTTPVFQTLCIPKALHGKVIGLKGQNIRPVTQALKIKIKFPNKNDNSDEVTLTGLPDQVDQGISHLLDLVTRFPPCRA</sequence>
<feature type="domain" description="K Homology" evidence="3">
    <location>
        <begin position="440"/>
        <end position="508"/>
    </location>
</feature>